<keyword evidence="3" id="KW-0813">Transport</keyword>
<dbReference type="PANTHER" id="PTHR30433:SF4">
    <property type="entry name" value="MOTILITY PROTEIN A"/>
    <property type="match status" value="1"/>
</dbReference>
<keyword evidence="7 13" id="KW-0812">Transmembrane</keyword>
<gene>
    <name evidence="16" type="ORF">A9R00_12570</name>
</gene>
<feature type="transmembrane region" description="Helical" evidence="13">
    <location>
        <begin position="27"/>
        <end position="47"/>
    </location>
</feature>
<evidence type="ECO:0000256" key="10">
    <source>
        <dbReference type="ARBA" id="ARBA00022989"/>
    </source>
</evidence>
<feature type="transmembrane region" description="Helical" evidence="13">
    <location>
        <begin position="198"/>
        <end position="220"/>
    </location>
</feature>
<evidence type="ECO:0000256" key="6">
    <source>
        <dbReference type="ARBA" id="ARBA00022519"/>
    </source>
</evidence>
<keyword evidence="12 13" id="KW-0472">Membrane</keyword>
<dbReference type="Pfam" id="PF01618">
    <property type="entry name" value="MotA_ExbB"/>
    <property type="match status" value="1"/>
</dbReference>
<sequence length="283" mass="30488">MLFIIGIIVVFGSVGWGFVLSHGQLAALWQPFEVMIIMGSAIGAYLISNPFHLIIETFKLMPQVILGSKVNKAMCMDVLGLIYDILNKSRREGMMAIESDVENPNASAIFARYPAILMNEPLARFIADYFRIISSGNLASHELEALMEQEIDARLHELELPGAALGKVADALPGFGIVAAVLGIVITMASIGGDPAVIGQHVAAALVGTFMGVLFAYGLVGPISTRMKHIAEDEIKLYDASKASIIASMNGLAPQLAIEFGRKSLFTHGRPTFDEVDSKVRGR</sequence>
<feature type="transmembrane region" description="Helical" evidence="13">
    <location>
        <begin position="171"/>
        <end position="192"/>
    </location>
</feature>
<keyword evidence="5" id="KW-0145">Chemotaxis</keyword>
<keyword evidence="16" id="KW-0282">Flagellum</keyword>
<evidence type="ECO:0000256" key="8">
    <source>
        <dbReference type="ARBA" id="ARBA00022779"/>
    </source>
</evidence>
<name>A0A1Y5HBA2_OLEAN</name>
<evidence type="ECO:0000313" key="16">
    <source>
        <dbReference type="EMBL" id="OUS34270.1"/>
    </source>
</evidence>
<dbReference type="NCBIfam" id="TIGR03818">
    <property type="entry name" value="MotA1"/>
    <property type="match status" value="1"/>
</dbReference>
<dbReference type="InterPro" id="IPR022522">
    <property type="entry name" value="Flagellar_motor_stator_MotA"/>
</dbReference>
<evidence type="ECO:0000259" key="15">
    <source>
        <dbReference type="Pfam" id="PF20560"/>
    </source>
</evidence>
<evidence type="ECO:0000256" key="7">
    <source>
        <dbReference type="ARBA" id="ARBA00022692"/>
    </source>
</evidence>
<dbReference type="GO" id="GO:0006935">
    <property type="term" value="P:chemotaxis"/>
    <property type="evidence" value="ECO:0007669"/>
    <property type="project" value="UniProtKB-KW"/>
</dbReference>
<dbReference type="InterPro" id="IPR002898">
    <property type="entry name" value="MotA_ExbB_proton_chnl"/>
</dbReference>
<dbReference type="GO" id="GO:0005886">
    <property type="term" value="C:plasma membrane"/>
    <property type="evidence" value="ECO:0007669"/>
    <property type="project" value="UniProtKB-SubCell"/>
</dbReference>
<evidence type="ECO:0000256" key="13">
    <source>
        <dbReference type="SAM" id="Phobius"/>
    </source>
</evidence>
<dbReference type="InterPro" id="IPR000540">
    <property type="entry name" value="Flag_MotA_CS"/>
</dbReference>
<evidence type="ECO:0000256" key="9">
    <source>
        <dbReference type="ARBA" id="ARBA00022781"/>
    </source>
</evidence>
<dbReference type="InterPro" id="IPR046786">
    <property type="entry name" value="MotA_N"/>
</dbReference>
<evidence type="ECO:0000256" key="3">
    <source>
        <dbReference type="ARBA" id="ARBA00022448"/>
    </source>
</evidence>
<keyword evidence="11" id="KW-0406">Ion transport</keyword>
<organism evidence="16 17">
    <name type="scientific">Oleispira antarctica</name>
    <dbReference type="NCBI Taxonomy" id="188908"/>
    <lineage>
        <taxon>Bacteria</taxon>
        <taxon>Pseudomonadati</taxon>
        <taxon>Pseudomonadota</taxon>
        <taxon>Gammaproteobacteria</taxon>
        <taxon>Oceanospirillales</taxon>
        <taxon>Oceanospirillaceae</taxon>
        <taxon>Oleispira</taxon>
    </lineage>
</organism>
<comment type="similarity">
    <text evidence="2">Belongs to the MotA family.</text>
</comment>
<evidence type="ECO:0000256" key="1">
    <source>
        <dbReference type="ARBA" id="ARBA00004429"/>
    </source>
</evidence>
<dbReference type="PANTHER" id="PTHR30433">
    <property type="entry name" value="CHEMOTAXIS PROTEIN MOTA"/>
    <property type="match status" value="1"/>
</dbReference>
<dbReference type="EMBL" id="MABE01000719">
    <property type="protein sequence ID" value="OUS34270.1"/>
    <property type="molecule type" value="Genomic_DNA"/>
</dbReference>
<evidence type="ECO:0000256" key="11">
    <source>
        <dbReference type="ARBA" id="ARBA00023065"/>
    </source>
</evidence>
<keyword evidence="9" id="KW-0375">Hydrogen ion transport</keyword>
<keyword evidence="8" id="KW-0283">Flagellar rotation</keyword>
<protein>
    <submittedName>
        <fullName evidence="16">Flagellar motor stator protein MotA</fullName>
    </submittedName>
</protein>
<evidence type="ECO:0000313" key="17">
    <source>
        <dbReference type="Proteomes" id="UP000227088"/>
    </source>
</evidence>
<dbReference type="PROSITE" id="PS01307">
    <property type="entry name" value="MOTA"/>
    <property type="match status" value="1"/>
</dbReference>
<feature type="domain" description="Motility protein A N-terminal" evidence="15">
    <location>
        <begin position="4"/>
        <end position="93"/>
    </location>
</feature>
<comment type="caution">
    <text evidence="16">The sequence shown here is derived from an EMBL/GenBank/DDBJ whole genome shotgun (WGS) entry which is preliminary data.</text>
</comment>
<comment type="subcellular location">
    <subcellularLocation>
        <location evidence="1">Cell inner membrane</location>
        <topology evidence="1">Multi-pass membrane protein</topology>
    </subcellularLocation>
</comment>
<dbReference type="Pfam" id="PF20560">
    <property type="entry name" value="MotA_N"/>
    <property type="match status" value="1"/>
</dbReference>
<dbReference type="Proteomes" id="UP000227088">
    <property type="component" value="Unassembled WGS sequence"/>
</dbReference>
<evidence type="ECO:0000259" key="14">
    <source>
        <dbReference type="Pfam" id="PF01618"/>
    </source>
</evidence>
<keyword evidence="16" id="KW-0969">Cilium</keyword>
<evidence type="ECO:0000256" key="5">
    <source>
        <dbReference type="ARBA" id="ARBA00022500"/>
    </source>
</evidence>
<feature type="domain" description="MotA/TolQ/ExbB proton channel" evidence="14">
    <location>
        <begin position="119"/>
        <end position="238"/>
    </location>
</feature>
<dbReference type="AlphaFoldDB" id="A0A1Y5HBA2"/>
<dbReference type="GO" id="GO:1902600">
    <property type="term" value="P:proton transmembrane transport"/>
    <property type="evidence" value="ECO:0007669"/>
    <property type="project" value="UniProtKB-KW"/>
</dbReference>
<dbReference type="GO" id="GO:0071978">
    <property type="term" value="P:bacterial-type flagellum-dependent swarming motility"/>
    <property type="evidence" value="ECO:0007669"/>
    <property type="project" value="InterPro"/>
</dbReference>
<keyword evidence="10 13" id="KW-1133">Transmembrane helix</keyword>
<dbReference type="InterPro" id="IPR047055">
    <property type="entry name" value="MotA-like"/>
</dbReference>
<proteinExistence type="inferred from homology"/>
<evidence type="ECO:0000256" key="2">
    <source>
        <dbReference type="ARBA" id="ARBA00008038"/>
    </source>
</evidence>
<accession>A0A1Y5HBA2</accession>
<keyword evidence="6" id="KW-0997">Cell inner membrane</keyword>
<keyword evidence="4" id="KW-1003">Cell membrane</keyword>
<reference evidence="17" key="1">
    <citation type="journal article" date="2017" name="Proc. Natl. Acad. Sci. U.S.A.">
        <title>Simulation of Deepwater Horizon oil plume reveals substrate specialization within a complex community of hydrocarbon degraders.</title>
        <authorList>
            <person name="Hu P."/>
            <person name="Dubinsky E.A."/>
            <person name="Probst A.J."/>
            <person name="Wang J."/>
            <person name="Sieber C.M.K."/>
            <person name="Tom L.M."/>
            <person name="Gardinali P."/>
            <person name="Banfield J.F."/>
            <person name="Atlas R.M."/>
            <person name="Andersen G.L."/>
        </authorList>
    </citation>
    <scope>NUCLEOTIDE SEQUENCE [LARGE SCALE GENOMIC DNA]</scope>
</reference>
<evidence type="ECO:0000256" key="12">
    <source>
        <dbReference type="ARBA" id="ARBA00023136"/>
    </source>
</evidence>
<keyword evidence="16" id="KW-0966">Cell projection</keyword>
<evidence type="ECO:0000256" key="4">
    <source>
        <dbReference type="ARBA" id="ARBA00022475"/>
    </source>
</evidence>